<reference evidence="1" key="1">
    <citation type="submission" date="2014-12" db="EMBL/GenBank/DDBJ databases">
        <title>Insight into the proteome of Arion vulgaris.</title>
        <authorList>
            <person name="Aradska J."/>
            <person name="Bulat T."/>
            <person name="Smidak R."/>
            <person name="Sarate P."/>
            <person name="Gangsoo J."/>
            <person name="Sialana F."/>
            <person name="Bilban M."/>
            <person name="Lubec G."/>
        </authorList>
    </citation>
    <scope>NUCLEOTIDE SEQUENCE</scope>
    <source>
        <tissue evidence="1">Skin</tissue>
    </source>
</reference>
<accession>A0A0B7A0G2</accession>
<evidence type="ECO:0000313" key="1">
    <source>
        <dbReference type="EMBL" id="CEK74072.1"/>
    </source>
</evidence>
<dbReference type="EMBL" id="HACG01027207">
    <property type="protein sequence ID" value="CEK74072.1"/>
    <property type="molecule type" value="Transcribed_RNA"/>
</dbReference>
<feature type="non-terminal residue" evidence="1">
    <location>
        <position position="200"/>
    </location>
</feature>
<organism evidence="1">
    <name type="scientific">Arion vulgaris</name>
    <dbReference type="NCBI Taxonomy" id="1028688"/>
    <lineage>
        <taxon>Eukaryota</taxon>
        <taxon>Metazoa</taxon>
        <taxon>Spiralia</taxon>
        <taxon>Lophotrochozoa</taxon>
        <taxon>Mollusca</taxon>
        <taxon>Gastropoda</taxon>
        <taxon>Heterobranchia</taxon>
        <taxon>Euthyneura</taxon>
        <taxon>Panpulmonata</taxon>
        <taxon>Eupulmonata</taxon>
        <taxon>Stylommatophora</taxon>
        <taxon>Helicina</taxon>
        <taxon>Arionoidea</taxon>
        <taxon>Arionidae</taxon>
        <taxon>Arion</taxon>
    </lineage>
</organism>
<name>A0A0B7A0G2_9EUPU</name>
<feature type="non-terminal residue" evidence="1">
    <location>
        <position position="1"/>
    </location>
</feature>
<gene>
    <name evidence="1" type="primary">ORF89526</name>
</gene>
<proteinExistence type="predicted"/>
<dbReference type="AlphaFoldDB" id="A0A0B7A0G2"/>
<sequence>VPKVDNMEKQVLGRDKVKQSGCKEYEELHSCVRDYQPISDVDYLEKLADNKHIKLRQQDNPTEVMYDCNSDNVDTNVNMEGIIKMAKVNNMESKISQENHSHNCIDHQVKTLDVCQNSTSCMFMFPSGDSDIETNQVLSVYELNTEICVPDMKYMLQNHEYMNKHKKIGVCDIGFATVGDLVKPEKTHTREKHYKCDTHT</sequence>
<protein>
    <submittedName>
        <fullName evidence="1">Uncharacterized protein</fullName>
    </submittedName>
</protein>